<gene>
    <name evidence="5" type="ORF">PF004_g29597</name>
    <name evidence="4" type="ORF">PF005_g30435</name>
    <name evidence="3" type="ORF">PF006_g28572</name>
    <name evidence="1" type="ORF">PF009_g29001</name>
    <name evidence="2" type="ORF">PF011_g31902</name>
</gene>
<dbReference type="EMBL" id="QXGF01003863">
    <property type="protein sequence ID" value="KAE8920709.1"/>
    <property type="molecule type" value="Genomic_DNA"/>
</dbReference>
<dbReference type="EMBL" id="QXFW01008646">
    <property type="protein sequence ID" value="KAE8955081.1"/>
    <property type="molecule type" value="Genomic_DNA"/>
</dbReference>
<dbReference type="EMBL" id="QXGA01004338">
    <property type="protein sequence ID" value="KAE9074298.1"/>
    <property type="molecule type" value="Genomic_DNA"/>
</dbReference>
<reference evidence="6 7" key="1">
    <citation type="submission" date="2018-08" db="EMBL/GenBank/DDBJ databases">
        <title>Genomic investigation of the strawberry pathogen Phytophthora fragariae indicates pathogenicity is determined by transcriptional variation in three key races.</title>
        <authorList>
            <person name="Adams T.M."/>
            <person name="Armitage A.D."/>
            <person name="Sobczyk M.K."/>
            <person name="Bates H.J."/>
            <person name="Dunwell J.M."/>
            <person name="Nellist C.F."/>
            <person name="Harrison R.J."/>
        </authorList>
    </citation>
    <scope>NUCLEOTIDE SEQUENCE [LARGE SCALE GENOMIC DNA]</scope>
    <source>
        <strain evidence="5 10">BC-23</strain>
        <strain evidence="4 7">NOV-27</strain>
        <strain evidence="3 8">NOV-5</strain>
        <strain evidence="1 6">NOV-9</strain>
        <strain evidence="2 9">SCRP245</strain>
    </source>
</reference>
<protein>
    <submittedName>
        <fullName evidence="4">Uncharacterized protein</fullName>
    </submittedName>
</protein>
<evidence type="ECO:0000313" key="1">
    <source>
        <dbReference type="EMBL" id="KAE8920709.1"/>
    </source>
</evidence>
<name>A0A6A3VDS9_9STRA</name>
<accession>A0A6A3VDS9</accession>
<dbReference type="Proteomes" id="UP000440732">
    <property type="component" value="Unassembled WGS sequence"/>
</dbReference>
<evidence type="ECO:0000313" key="7">
    <source>
        <dbReference type="Proteomes" id="UP000433483"/>
    </source>
</evidence>
<evidence type="ECO:0000313" key="5">
    <source>
        <dbReference type="EMBL" id="KAE9165137.1"/>
    </source>
</evidence>
<evidence type="ECO:0000313" key="2">
    <source>
        <dbReference type="EMBL" id="KAE8955081.1"/>
    </source>
</evidence>
<evidence type="ECO:0000313" key="9">
    <source>
        <dbReference type="Proteomes" id="UP000460718"/>
    </source>
</evidence>
<dbReference type="AlphaFoldDB" id="A0A6A3VDS9"/>
<evidence type="ECO:0000313" key="8">
    <source>
        <dbReference type="Proteomes" id="UP000440732"/>
    </source>
</evidence>
<proteinExistence type="predicted"/>
<organism evidence="4 7">
    <name type="scientific">Phytophthora fragariae</name>
    <dbReference type="NCBI Taxonomy" id="53985"/>
    <lineage>
        <taxon>Eukaryota</taxon>
        <taxon>Sar</taxon>
        <taxon>Stramenopiles</taxon>
        <taxon>Oomycota</taxon>
        <taxon>Peronosporomycetes</taxon>
        <taxon>Peronosporales</taxon>
        <taxon>Peronosporaceae</taxon>
        <taxon>Phytophthora</taxon>
    </lineage>
</organism>
<evidence type="ECO:0000313" key="10">
    <source>
        <dbReference type="Proteomes" id="UP000476176"/>
    </source>
</evidence>
<keyword evidence="7" id="KW-1185">Reference proteome</keyword>
<dbReference type="Proteomes" id="UP000476176">
    <property type="component" value="Unassembled WGS sequence"/>
</dbReference>
<dbReference type="EMBL" id="QXGC01005487">
    <property type="protein sequence ID" value="KAE9165137.1"/>
    <property type="molecule type" value="Genomic_DNA"/>
</dbReference>
<evidence type="ECO:0000313" key="3">
    <source>
        <dbReference type="EMBL" id="KAE9074298.1"/>
    </source>
</evidence>
<evidence type="ECO:0000313" key="4">
    <source>
        <dbReference type="EMBL" id="KAE9163460.1"/>
    </source>
</evidence>
<dbReference type="Proteomes" id="UP000460718">
    <property type="component" value="Unassembled WGS sequence"/>
</dbReference>
<dbReference type="Proteomes" id="UP000433483">
    <property type="component" value="Unassembled WGS sequence"/>
</dbReference>
<evidence type="ECO:0000313" key="6">
    <source>
        <dbReference type="Proteomes" id="UP000429523"/>
    </source>
</evidence>
<dbReference type="EMBL" id="QXGB01005299">
    <property type="protein sequence ID" value="KAE9163460.1"/>
    <property type="molecule type" value="Genomic_DNA"/>
</dbReference>
<dbReference type="Proteomes" id="UP000429523">
    <property type="component" value="Unassembled WGS sequence"/>
</dbReference>
<comment type="caution">
    <text evidence="4">The sequence shown here is derived from an EMBL/GenBank/DDBJ whole genome shotgun (WGS) entry which is preliminary data.</text>
</comment>
<sequence length="43" mass="5174">MYRQDMLRSLGHNMKDPFYEYFDANWEHARKSGSIIFATTFPT</sequence>